<accession>A0A9N9S1L9</accession>
<keyword evidence="2" id="KW-1185">Reference proteome</keyword>
<dbReference type="AlphaFoldDB" id="A0A9N9S1L9"/>
<evidence type="ECO:0000313" key="1">
    <source>
        <dbReference type="EMBL" id="CAG9807489.1"/>
    </source>
</evidence>
<sequence length="364" mass="40622">MATLSNDEDVLQICASNEELLDLVDDSKQVKSDIVILKFINKNESKISSFIGSIHKLLSEKNIVIKGFYIKGEHTCLIEVLLTSFLENWLATLVGARNNSRILSDKAKKGILSNAFGKFSIVLMNEIIYMIVVPYINDKLIDCQSSHYPYGLCNGNIINLKANCIRENSELVIQKIVNELTNGVKFEKIEGVRVENSSLTELSVRFIVKTQHMTDSLIRSLSLVFGSLTFCPSTLHFIPEIQTCKYSKAINSSLNAKQFWTALTEMDVLICNCNEQALAIRRKSPKSVTLTNPTGRINFAPSSSSASISTSIFDRLGPRINPRRLLESTDPHTITSSYRNLRITARFNTSSSVSASKVRSGQRN</sequence>
<proteinExistence type="predicted"/>
<gene>
    <name evidence="1" type="ORF">CHIRRI_LOCUS10337</name>
</gene>
<name>A0A9N9S1L9_9DIPT</name>
<evidence type="ECO:0000313" key="2">
    <source>
        <dbReference type="Proteomes" id="UP001153620"/>
    </source>
</evidence>
<reference evidence="1" key="2">
    <citation type="submission" date="2022-10" db="EMBL/GenBank/DDBJ databases">
        <authorList>
            <consortium name="ENA_rothamsted_submissions"/>
            <consortium name="culmorum"/>
            <person name="King R."/>
        </authorList>
    </citation>
    <scope>NUCLEOTIDE SEQUENCE</scope>
</reference>
<dbReference type="EMBL" id="OU895879">
    <property type="protein sequence ID" value="CAG9807489.1"/>
    <property type="molecule type" value="Genomic_DNA"/>
</dbReference>
<dbReference type="Proteomes" id="UP001153620">
    <property type="component" value="Chromosome 3"/>
</dbReference>
<organism evidence="1 2">
    <name type="scientific">Chironomus riparius</name>
    <dbReference type="NCBI Taxonomy" id="315576"/>
    <lineage>
        <taxon>Eukaryota</taxon>
        <taxon>Metazoa</taxon>
        <taxon>Ecdysozoa</taxon>
        <taxon>Arthropoda</taxon>
        <taxon>Hexapoda</taxon>
        <taxon>Insecta</taxon>
        <taxon>Pterygota</taxon>
        <taxon>Neoptera</taxon>
        <taxon>Endopterygota</taxon>
        <taxon>Diptera</taxon>
        <taxon>Nematocera</taxon>
        <taxon>Chironomoidea</taxon>
        <taxon>Chironomidae</taxon>
        <taxon>Chironominae</taxon>
        <taxon>Chironomus</taxon>
    </lineage>
</organism>
<protein>
    <submittedName>
        <fullName evidence="1">Uncharacterized protein</fullName>
    </submittedName>
</protein>
<reference evidence="1" key="1">
    <citation type="submission" date="2022-01" db="EMBL/GenBank/DDBJ databases">
        <authorList>
            <person name="King R."/>
        </authorList>
    </citation>
    <scope>NUCLEOTIDE SEQUENCE</scope>
</reference>